<sequence>MWAVLRETQVETIDQASPPMLQTIGKGASLLPLYIQCRSLEDVEDVRRIHAPLVELCARFSNEKKLARAIYRTLDCLSIMSDVTPWFAILNGRSFRGLSFSAEFVPSTLLQVTRDHLYPSWRKTDTFEDVLLVMALKGEKSMLPEIKAPSPSLSSVTTDLDHLTVSSLSILSEQELRMSPPTSACGGKTTQFYGTTRSSNLGSSSKSPHLRKEGRNPTFRPPPSFTVQSRGAPARPIYKFIRNIAGTVGTITDRSGVLSHITAEDHSVLGHTRAMYLDAHGYGVVEISKIVSAFDAPTIDEFIARAEGCGMAIVELEWFWALE</sequence>
<keyword evidence="4" id="KW-1185">Reference proteome</keyword>
<dbReference type="Proteomes" id="UP000736335">
    <property type="component" value="Unassembled WGS sequence"/>
</dbReference>
<evidence type="ECO:0000256" key="1">
    <source>
        <dbReference type="SAM" id="MobiDB-lite"/>
    </source>
</evidence>
<dbReference type="EMBL" id="WIUZ02000003">
    <property type="protein sequence ID" value="KAF9789661.1"/>
    <property type="molecule type" value="Genomic_DNA"/>
</dbReference>
<gene>
    <name evidence="2" type="ORF">BJ322DRAFT_1018249</name>
    <name evidence="3" type="ORF">BJ322DRAFT_1018262</name>
</gene>
<evidence type="ECO:0000313" key="3">
    <source>
        <dbReference type="EMBL" id="KAF9789661.1"/>
    </source>
</evidence>
<dbReference type="OrthoDB" id="2666050at2759"/>
<name>A0A9P6LAS9_9AGAM</name>
<feature type="region of interest" description="Disordered" evidence="1">
    <location>
        <begin position="178"/>
        <end position="230"/>
    </location>
</feature>
<feature type="compositionally biased region" description="Polar residues" evidence="1">
    <location>
        <begin position="188"/>
        <end position="207"/>
    </location>
</feature>
<reference evidence="3" key="1">
    <citation type="journal article" date="2020" name="Nat. Commun.">
        <title>Large-scale genome sequencing of mycorrhizal fungi provides insights into the early evolution of symbiotic traits.</title>
        <authorList>
            <person name="Miyauchi S."/>
            <person name="Kiss E."/>
            <person name="Kuo A."/>
            <person name="Drula E."/>
            <person name="Kohler A."/>
            <person name="Sanchez-Garcia M."/>
            <person name="Morin E."/>
            <person name="Andreopoulos B."/>
            <person name="Barry K.W."/>
            <person name="Bonito G."/>
            <person name="Buee M."/>
            <person name="Carver A."/>
            <person name="Chen C."/>
            <person name="Cichocki N."/>
            <person name="Clum A."/>
            <person name="Culley D."/>
            <person name="Crous P.W."/>
            <person name="Fauchery L."/>
            <person name="Girlanda M."/>
            <person name="Hayes R.D."/>
            <person name="Keri Z."/>
            <person name="LaButti K."/>
            <person name="Lipzen A."/>
            <person name="Lombard V."/>
            <person name="Magnuson J."/>
            <person name="Maillard F."/>
            <person name="Murat C."/>
            <person name="Nolan M."/>
            <person name="Ohm R.A."/>
            <person name="Pangilinan J."/>
            <person name="Pereira M.F."/>
            <person name="Perotto S."/>
            <person name="Peter M."/>
            <person name="Pfister S."/>
            <person name="Riley R."/>
            <person name="Sitrit Y."/>
            <person name="Stielow J.B."/>
            <person name="Szollosi G."/>
            <person name="Zifcakova L."/>
            <person name="Stursova M."/>
            <person name="Spatafora J.W."/>
            <person name="Tedersoo L."/>
            <person name="Vaario L.M."/>
            <person name="Yamada A."/>
            <person name="Yan M."/>
            <person name="Wang P."/>
            <person name="Xu J."/>
            <person name="Bruns T."/>
            <person name="Baldrian P."/>
            <person name="Vilgalys R."/>
            <person name="Dunand C."/>
            <person name="Henrissat B."/>
            <person name="Grigoriev I.V."/>
            <person name="Hibbett D."/>
            <person name="Nagy L.G."/>
            <person name="Martin F.M."/>
        </authorList>
    </citation>
    <scope>NUCLEOTIDE SEQUENCE</scope>
    <source>
        <strain evidence="3">UH-Tt-Lm1</strain>
    </source>
</reference>
<dbReference type="AlphaFoldDB" id="A0A9P6LAS9"/>
<evidence type="ECO:0000313" key="2">
    <source>
        <dbReference type="EMBL" id="KAF9789648.1"/>
    </source>
</evidence>
<comment type="caution">
    <text evidence="3">The sequence shown here is derived from an EMBL/GenBank/DDBJ whole genome shotgun (WGS) entry which is preliminary data.</text>
</comment>
<reference evidence="3" key="2">
    <citation type="submission" date="2020-11" db="EMBL/GenBank/DDBJ databases">
        <authorList>
            <consortium name="DOE Joint Genome Institute"/>
            <person name="Kuo A."/>
            <person name="Miyauchi S."/>
            <person name="Kiss E."/>
            <person name="Drula E."/>
            <person name="Kohler A."/>
            <person name="Sanchez-Garcia M."/>
            <person name="Andreopoulos B."/>
            <person name="Barry K.W."/>
            <person name="Bonito G."/>
            <person name="Buee M."/>
            <person name="Carver A."/>
            <person name="Chen C."/>
            <person name="Cichocki N."/>
            <person name="Clum A."/>
            <person name="Culley D."/>
            <person name="Crous P.W."/>
            <person name="Fauchery L."/>
            <person name="Girlanda M."/>
            <person name="Hayes R."/>
            <person name="Keri Z."/>
            <person name="Labutti K."/>
            <person name="Lipzen A."/>
            <person name="Lombard V."/>
            <person name="Magnuson J."/>
            <person name="Maillard F."/>
            <person name="Morin E."/>
            <person name="Murat C."/>
            <person name="Nolan M."/>
            <person name="Ohm R."/>
            <person name="Pangilinan J."/>
            <person name="Pereira M."/>
            <person name="Perotto S."/>
            <person name="Peter M."/>
            <person name="Riley R."/>
            <person name="Sitrit Y."/>
            <person name="Stielow B."/>
            <person name="Szollosi G."/>
            <person name="Zifcakova L."/>
            <person name="Stursova M."/>
            <person name="Spatafora J.W."/>
            <person name="Tedersoo L."/>
            <person name="Vaario L.-M."/>
            <person name="Yamada A."/>
            <person name="Yan M."/>
            <person name="Wang P."/>
            <person name="Xu J."/>
            <person name="Bruns T."/>
            <person name="Baldrian P."/>
            <person name="Vilgalys R."/>
            <person name="Henrissat B."/>
            <person name="Grigoriev I.V."/>
            <person name="Hibbett D."/>
            <person name="Nagy L.G."/>
            <person name="Martin F.M."/>
        </authorList>
    </citation>
    <scope>NUCLEOTIDE SEQUENCE</scope>
    <source>
        <strain evidence="3">UH-Tt-Lm1</strain>
    </source>
</reference>
<proteinExistence type="predicted"/>
<evidence type="ECO:0000313" key="4">
    <source>
        <dbReference type="Proteomes" id="UP000736335"/>
    </source>
</evidence>
<protein>
    <submittedName>
        <fullName evidence="3">Uncharacterized protein</fullName>
    </submittedName>
</protein>
<accession>A0A9P6LAS9</accession>
<organism evidence="3 4">
    <name type="scientific">Thelephora terrestris</name>
    <dbReference type="NCBI Taxonomy" id="56493"/>
    <lineage>
        <taxon>Eukaryota</taxon>
        <taxon>Fungi</taxon>
        <taxon>Dikarya</taxon>
        <taxon>Basidiomycota</taxon>
        <taxon>Agaricomycotina</taxon>
        <taxon>Agaricomycetes</taxon>
        <taxon>Thelephorales</taxon>
        <taxon>Thelephoraceae</taxon>
        <taxon>Thelephora</taxon>
    </lineage>
</organism>
<dbReference type="EMBL" id="WIUZ02000003">
    <property type="protein sequence ID" value="KAF9789648.1"/>
    <property type="molecule type" value="Genomic_DNA"/>
</dbReference>